<dbReference type="VEuPathDB" id="FungiDB:CPAG_08960"/>
<accession>A0A0J6FHN6</accession>
<sequence length="80" mass="8584">MELGSGKESDRESSRAVTCALNPKGLGCANSGTVRAVTAVRIRTPDKGIVSIFALQPMLEWGSTCINEVFLVYCYLTTAQ</sequence>
<proteinExistence type="predicted"/>
<gene>
    <name evidence="1" type="ORF">CPAG_08960</name>
</gene>
<dbReference type="EMBL" id="DS268114">
    <property type="protein sequence ID" value="KMM72666.1"/>
    <property type="molecule type" value="Genomic_DNA"/>
</dbReference>
<organism evidence="1 2">
    <name type="scientific">Coccidioides posadasii RMSCC 3488</name>
    <dbReference type="NCBI Taxonomy" id="454284"/>
    <lineage>
        <taxon>Eukaryota</taxon>
        <taxon>Fungi</taxon>
        <taxon>Dikarya</taxon>
        <taxon>Ascomycota</taxon>
        <taxon>Pezizomycotina</taxon>
        <taxon>Eurotiomycetes</taxon>
        <taxon>Eurotiomycetidae</taxon>
        <taxon>Onygenales</taxon>
        <taxon>Onygenaceae</taxon>
        <taxon>Coccidioides</taxon>
    </lineage>
</organism>
<dbReference type="AlphaFoldDB" id="A0A0J6FHN6"/>
<evidence type="ECO:0000313" key="2">
    <source>
        <dbReference type="Proteomes" id="UP000054567"/>
    </source>
</evidence>
<protein>
    <submittedName>
        <fullName evidence="1">Uncharacterized protein</fullName>
    </submittedName>
</protein>
<reference evidence="1 2" key="1">
    <citation type="submission" date="2007-06" db="EMBL/GenBank/DDBJ databases">
        <title>The Genome Sequence of Coccidioides posadasii RMSCC_3488.</title>
        <authorList>
            <consortium name="Coccidioides Genome Resources Consortium"/>
            <consortium name="The Broad Institute Genome Sequencing Platform"/>
            <person name="Henn M.R."/>
            <person name="Sykes S."/>
            <person name="Young S."/>
            <person name="Jaffe D."/>
            <person name="Berlin A."/>
            <person name="Alvarez P."/>
            <person name="Butler J."/>
            <person name="Gnerre S."/>
            <person name="Grabherr M."/>
            <person name="Mauceli E."/>
            <person name="Brockman W."/>
            <person name="Kodira C."/>
            <person name="Alvarado L."/>
            <person name="Zeng Q."/>
            <person name="Crawford M."/>
            <person name="Antoine C."/>
            <person name="Devon K."/>
            <person name="Galgiani J."/>
            <person name="Orsborn K."/>
            <person name="Lewis M.L."/>
            <person name="Nusbaum C."/>
            <person name="Galagan J."/>
            <person name="Birren B."/>
        </authorList>
    </citation>
    <scope>NUCLEOTIDE SEQUENCE [LARGE SCALE GENOMIC DNA]</scope>
    <source>
        <strain evidence="1 2">RMSCC 3488</strain>
    </source>
</reference>
<reference evidence="2" key="3">
    <citation type="journal article" date="2010" name="Genome Res.">
        <title>Population genomic sequencing of Coccidioides fungi reveals recent hybridization and transposon control.</title>
        <authorList>
            <person name="Neafsey D.E."/>
            <person name="Barker B.M."/>
            <person name="Sharpton T.J."/>
            <person name="Stajich J.E."/>
            <person name="Park D.J."/>
            <person name="Whiston E."/>
            <person name="Hung C.-Y."/>
            <person name="McMahan C."/>
            <person name="White J."/>
            <person name="Sykes S."/>
            <person name="Heiman D."/>
            <person name="Young S."/>
            <person name="Zeng Q."/>
            <person name="Abouelleil A."/>
            <person name="Aftuck L."/>
            <person name="Bessette D."/>
            <person name="Brown A."/>
            <person name="FitzGerald M."/>
            <person name="Lui A."/>
            <person name="Macdonald J.P."/>
            <person name="Priest M."/>
            <person name="Orbach M.J."/>
            <person name="Galgiani J.N."/>
            <person name="Kirkland T.N."/>
            <person name="Cole G.T."/>
            <person name="Birren B.W."/>
            <person name="Henn M.R."/>
            <person name="Taylor J.W."/>
            <person name="Rounsley S.D."/>
        </authorList>
    </citation>
    <scope>NUCLEOTIDE SEQUENCE [LARGE SCALE GENOMIC DNA]</scope>
    <source>
        <strain evidence="2">RMSCC 3488</strain>
    </source>
</reference>
<dbReference type="Proteomes" id="UP000054567">
    <property type="component" value="Unassembled WGS sequence"/>
</dbReference>
<reference evidence="2" key="2">
    <citation type="journal article" date="2009" name="Genome Res.">
        <title>Comparative genomic analyses of the human fungal pathogens Coccidioides and their relatives.</title>
        <authorList>
            <person name="Sharpton T.J."/>
            <person name="Stajich J.E."/>
            <person name="Rounsley S.D."/>
            <person name="Gardner M.J."/>
            <person name="Wortman J.R."/>
            <person name="Jordar V.S."/>
            <person name="Maiti R."/>
            <person name="Kodira C.D."/>
            <person name="Neafsey D.E."/>
            <person name="Zeng Q."/>
            <person name="Hung C.-Y."/>
            <person name="McMahan C."/>
            <person name="Muszewska A."/>
            <person name="Grynberg M."/>
            <person name="Mandel M.A."/>
            <person name="Kellner E.M."/>
            <person name="Barker B.M."/>
            <person name="Galgiani J.N."/>
            <person name="Orbach M.J."/>
            <person name="Kirkland T.N."/>
            <person name="Cole G.T."/>
            <person name="Henn M.R."/>
            <person name="Birren B.W."/>
            <person name="Taylor J.W."/>
        </authorList>
    </citation>
    <scope>NUCLEOTIDE SEQUENCE [LARGE SCALE GENOMIC DNA]</scope>
    <source>
        <strain evidence="2">RMSCC 3488</strain>
    </source>
</reference>
<name>A0A0J6FHN6_COCPO</name>
<evidence type="ECO:0000313" key="1">
    <source>
        <dbReference type="EMBL" id="KMM72666.1"/>
    </source>
</evidence>